<organism evidence="1 2">
    <name type="scientific">Fusarium oxysporum NRRL 32931</name>
    <dbReference type="NCBI Taxonomy" id="660029"/>
    <lineage>
        <taxon>Eukaryota</taxon>
        <taxon>Fungi</taxon>
        <taxon>Dikarya</taxon>
        <taxon>Ascomycota</taxon>
        <taxon>Pezizomycotina</taxon>
        <taxon>Sordariomycetes</taxon>
        <taxon>Hypocreomycetidae</taxon>
        <taxon>Hypocreales</taxon>
        <taxon>Nectriaceae</taxon>
        <taxon>Fusarium</taxon>
        <taxon>Fusarium oxysporum species complex</taxon>
    </lineage>
</organism>
<proteinExistence type="predicted"/>
<gene>
    <name evidence="1" type="ORF">FOYG_10918</name>
</gene>
<protein>
    <submittedName>
        <fullName evidence="1">Uncharacterized protein</fullName>
    </submittedName>
</protein>
<dbReference type="EMBL" id="JH717845">
    <property type="protein sequence ID" value="EWY86354.1"/>
    <property type="molecule type" value="Genomic_DNA"/>
</dbReference>
<name>W9I004_FUSOX</name>
<dbReference type="HOGENOM" id="CLU_2084911_0_0_1"/>
<sequence>MFKPSFLSLVLNNQQPFSLCISFHAISSITLISSLITLSSHYPLIRSPLNGISITWTLVSKFSQLIFSHSSKLVVHKTCLSSFILSSVPPPHKSINDGAESNHAERYSMSTDISRLV</sequence>
<evidence type="ECO:0000313" key="2">
    <source>
        <dbReference type="Proteomes" id="UP000030753"/>
    </source>
</evidence>
<evidence type="ECO:0000313" key="1">
    <source>
        <dbReference type="EMBL" id="EWY86349.1"/>
    </source>
</evidence>
<dbReference type="AlphaFoldDB" id="W9I004"/>
<dbReference type="Proteomes" id="UP000030753">
    <property type="component" value="Unassembled WGS sequence"/>
</dbReference>
<dbReference type="EMBL" id="JH717845">
    <property type="protein sequence ID" value="EWY86352.1"/>
    <property type="molecule type" value="Genomic_DNA"/>
</dbReference>
<accession>W9I004</accession>
<dbReference type="EMBL" id="JH717845">
    <property type="protein sequence ID" value="EWY86350.1"/>
    <property type="molecule type" value="Genomic_DNA"/>
</dbReference>
<dbReference type="EMBL" id="JH717845">
    <property type="protein sequence ID" value="EWY86355.1"/>
    <property type="molecule type" value="Genomic_DNA"/>
</dbReference>
<reference evidence="1 2" key="1">
    <citation type="submission" date="2011-06" db="EMBL/GenBank/DDBJ databases">
        <title>The Genome Sequence of Fusarium oxysporum FOSC 3-a.</title>
        <authorList>
            <consortium name="The Broad Institute Genome Sequencing Platform"/>
            <person name="Ma L.-J."/>
            <person name="Gale L.R."/>
            <person name="Schwartz D.C."/>
            <person name="Zhou S."/>
            <person name="Corby-Kistler H."/>
            <person name="Young S.K."/>
            <person name="Zeng Q."/>
            <person name="Gargeya S."/>
            <person name="Fitzgerald M."/>
            <person name="Haas B."/>
            <person name="Abouelleil A."/>
            <person name="Alvarado L."/>
            <person name="Arachchi H.M."/>
            <person name="Berlin A."/>
            <person name="Brown A."/>
            <person name="Chapman S.B."/>
            <person name="Chen Z."/>
            <person name="Dunbar C."/>
            <person name="Freedman E."/>
            <person name="Gearin G."/>
            <person name="Gellesch M."/>
            <person name="Goldberg J."/>
            <person name="Griggs A."/>
            <person name="Gujja S."/>
            <person name="Heiman D."/>
            <person name="Howarth C."/>
            <person name="Larson L."/>
            <person name="Lui A."/>
            <person name="MacDonald P.J.P."/>
            <person name="Mehta T."/>
            <person name="Montmayeur A."/>
            <person name="Murphy C."/>
            <person name="Neiman D."/>
            <person name="Pearson M."/>
            <person name="Priest M."/>
            <person name="Roberts A."/>
            <person name="Saif S."/>
            <person name="Shea T."/>
            <person name="Shenoy N."/>
            <person name="Sisk P."/>
            <person name="Stolte C."/>
            <person name="Sykes S."/>
            <person name="Wortman J."/>
            <person name="Nusbaum C."/>
            <person name="Birren B."/>
        </authorList>
    </citation>
    <scope>NUCLEOTIDE SEQUENCE [LARGE SCALE GENOMIC DNA]</scope>
    <source>
        <strain evidence="2">FOSC 3-a</strain>
        <strain evidence="1">NRRL 32931</strain>
    </source>
</reference>
<dbReference type="EMBL" id="JH717845">
    <property type="protein sequence ID" value="EWY86351.1"/>
    <property type="molecule type" value="Genomic_DNA"/>
</dbReference>
<dbReference type="EMBL" id="JH717845">
    <property type="protein sequence ID" value="EWY86349.1"/>
    <property type="molecule type" value="Genomic_DNA"/>
</dbReference>
<reference evidence="1" key="2">
    <citation type="submission" date="2012-06" db="EMBL/GenBank/DDBJ databases">
        <title>Annotation of the Genome Sequence of Fusarium oxysporum NRRL32931.</title>
        <authorList>
            <consortium name="The Broad Institute Genomics Platform"/>
            <person name="Ma L.-J."/>
            <person name="Corby-Kistler H."/>
            <person name="Broz K."/>
            <person name="Gale L.R."/>
            <person name="Jonkers W."/>
            <person name="O'Donnell K."/>
            <person name="Ploetz R."/>
            <person name="Steinberg C."/>
            <person name="Schwartz D.C."/>
            <person name="VanEtten H."/>
            <person name="Zhou S."/>
            <person name="Young S.K."/>
            <person name="Zeng Q."/>
            <person name="Gargeya S."/>
            <person name="Fitzgerald M."/>
            <person name="Abouelleil A."/>
            <person name="Alvarado L."/>
            <person name="Chapman S.B."/>
            <person name="Gainer-Dewar J."/>
            <person name="Goldberg J."/>
            <person name="Griggs A."/>
            <person name="Gujja S."/>
            <person name="Hansen M."/>
            <person name="Howarth C."/>
            <person name="Imamovic A."/>
            <person name="Ireland A."/>
            <person name="Larimer J."/>
            <person name="McCowan C."/>
            <person name="Murphy C."/>
            <person name="Pearson M."/>
            <person name="Poon T.W."/>
            <person name="Priest M."/>
            <person name="Roberts A."/>
            <person name="Saif S."/>
            <person name="Shea T."/>
            <person name="Sykes S."/>
            <person name="Wortman J."/>
            <person name="Nusbaum C."/>
            <person name="Birren B."/>
        </authorList>
    </citation>
    <scope>NUCLEOTIDE SEQUENCE</scope>
    <source>
        <strain evidence="1">NRRL 32931</strain>
    </source>
</reference>
<dbReference type="EMBL" id="JH717845">
    <property type="protein sequence ID" value="EWY86353.1"/>
    <property type="molecule type" value="Genomic_DNA"/>
</dbReference>